<keyword evidence="1" id="KW-0805">Transcription regulation</keyword>
<feature type="transmembrane region" description="Helical" evidence="4">
    <location>
        <begin position="12"/>
        <end position="31"/>
    </location>
</feature>
<proteinExistence type="predicted"/>
<evidence type="ECO:0000256" key="2">
    <source>
        <dbReference type="ARBA" id="ARBA00023125"/>
    </source>
</evidence>
<dbReference type="PANTHER" id="PTHR43280:SF2">
    <property type="entry name" value="HTH-TYPE TRANSCRIPTIONAL REGULATOR EXSA"/>
    <property type="match status" value="1"/>
</dbReference>
<evidence type="ECO:0000256" key="1">
    <source>
        <dbReference type="ARBA" id="ARBA00023015"/>
    </source>
</evidence>
<protein>
    <submittedName>
        <fullName evidence="6">Helix-turn-helix domain-containing protein</fullName>
    </submittedName>
</protein>
<dbReference type="SMART" id="SM00342">
    <property type="entry name" value="HTH_ARAC"/>
    <property type="match status" value="1"/>
</dbReference>
<keyword evidence="4" id="KW-0472">Membrane</keyword>
<feature type="transmembrane region" description="Helical" evidence="4">
    <location>
        <begin position="72"/>
        <end position="91"/>
    </location>
</feature>
<dbReference type="Proteomes" id="UP001336835">
    <property type="component" value="Unassembled WGS sequence"/>
</dbReference>
<gene>
    <name evidence="6" type="ORF">VRU48_07065</name>
</gene>
<feature type="transmembrane region" description="Helical" evidence="4">
    <location>
        <begin position="136"/>
        <end position="155"/>
    </location>
</feature>
<dbReference type="PROSITE" id="PS01124">
    <property type="entry name" value="HTH_ARAC_FAMILY_2"/>
    <property type="match status" value="1"/>
</dbReference>
<sequence length="370" mass="43191">MRLAVVLQVPVIPLILFSVSLVAAITFYLAYRSLAKNLFNKVLLWTIFYVFVNSFYAFSVEVFYPAEPWKNKIAPFILMYGPILYFGIVALRDRVLPPWKVFLHAIPFIAFSVLFLALMFGAIKNSEEVHDTVYKQLYRIGPLSFLGYTLYSVFSSRKIFGRFRDKLLMFVFGRVFLLFLATIIMILSFSGQVAHNPNAVYLLRIIVYACMLIFILMIFNYTFNRLLKRSAMTTPYDDNRQEERENVKYERSPLTHVQLLAYQKRLVAIVEDEKLFLDTSLSLSSLANQLKIPNHHLTQVFNMQLKQTFYQFINGCRVNYACQLLEDQKLDMNLEELAEKSGFNAKVSFNRQFKQIKGCTPSEYRDRIRA</sequence>
<keyword evidence="3" id="KW-0804">Transcription</keyword>
<dbReference type="PROSITE" id="PS00041">
    <property type="entry name" value="HTH_ARAC_FAMILY_1"/>
    <property type="match status" value="1"/>
</dbReference>
<evidence type="ECO:0000256" key="4">
    <source>
        <dbReference type="SAM" id="Phobius"/>
    </source>
</evidence>
<feature type="transmembrane region" description="Helical" evidence="4">
    <location>
        <begin position="43"/>
        <end position="66"/>
    </location>
</feature>
<feature type="domain" description="HTH araC/xylS-type" evidence="5">
    <location>
        <begin position="264"/>
        <end position="367"/>
    </location>
</feature>
<dbReference type="PANTHER" id="PTHR43280">
    <property type="entry name" value="ARAC-FAMILY TRANSCRIPTIONAL REGULATOR"/>
    <property type="match status" value="1"/>
</dbReference>
<feature type="transmembrane region" description="Helical" evidence="4">
    <location>
        <begin position="201"/>
        <end position="223"/>
    </location>
</feature>
<evidence type="ECO:0000313" key="7">
    <source>
        <dbReference type="Proteomes" id="UP001336835"/>
    </source>
</evidence>
<keyword evidence="2" id="KW-0238">DNA-binding</keyword>
<dbReference type="InterPro" id="IPR018060">
    <property type="entry name" value="HTH_AraC"/>
</dbReference>
<keyword evidence="4" id="KW-0812">Transmembrane</keyword>
<evidence type="ECO:0000313" key="6">
    <source>
        <dbReference type="EMBL" id="MEE1944859.1"/>
    </source>
</evidence>
<name>A0ABU7I6J1_9SPHI</name>
<feature type="transmembrane region" description="Helical" evidence="4">
    <location>
        <begin position="167"/>
        <end position="189"/>
    </location>
</feature>
<keyword evidence="7" id="KW-1185">Reference proteome</keyword>
<dbReference type="InterPro" id="IPR018062">
    <property type="entry name" value="HTH_AraC-typ_CS"/>
</dbReference>
<dbReference type="Pfam" id="PF12833">
    <property type="entry name" value="HTH_18"/>
    <property type="match status" value="1"/>
</dbReference>
<dbReference type="EMBL" id="JAZDQT010000001">
    <property type="protein sequence ID" value="MEE1944859.1"/>
    <property type="molecule type" value="Genomic_DNA"/>
</dbReference>
<reference evidence="6 7" key="1">
    <citation type="submission" date="2024-01" db="EMBL/GenBank/DDBJ databases">
        <title>Pedobacter sp. nov., isolated from fresh soil.</title>
        <authorList>
            <person name="Le N.T.T."/>
        </authorList>
    </citation>
    <scope>NUCLEOTIDE SEQUENCE [LARGE SCALE GENOMIC DNA]</scope>
    <source>
        <strain evidence="6 7">KR3-3</strain>
    </source>
</reference>
<evidence type="ECO:0000259" key="5">
    <source>
        <dbReference type="PROSITE" id="PS01124"/>
    </source>
</evidence>
<dbReference type="Gene3D" id="1.10.10.60">
    <property type="entry name" value="Homeodomain-like"/>
    <property type="match status" value="2"/>
</dbReference>
<comment type="caution">
    <text evidence="6">The sequence shown here is derived from an EMBL/GenBank/DDBJ whole genome shotgun (WGS) entry which is preliminary data.</text>
</comment>
<accession>A0ABU7I6J1</accession>
<feature type="transmembrane region" description="Helical" evidence="4">
    <location>
        <begin position="103"/>
        <end position="124"/>
    </location>
</feature>
<keyword evidence="4" id="KW-1133">Transmembrane helix</keyword>
<evidence type="ECO:0000256" key="3">
    <source>
        <dbReference type="ARBA" id="ARBA00023163"/>
    </source>
</evidence>
<dbReference type="InterPro" id="IPR009057">
    <property type="entry name" value="Homeodomain-like_sf"/>
</dbReference>
<dbReference type="RefSeq" id="WP_330107218.1">
    <property type="nucleotide sequence ID" value="NZ_JAZDQT010000001.1"/>
</dbReference>
<organism evidence="6 7">
    <name type="scientific">Pedobacter albus</name>
    <dbReference type="NCBI Taxonomy" id="3113905"/>
    <lineage>
        <taxon>Bacteria</taxon>
        <taxon>Pseudomonadati</taxon>
        <taxon>Bacteroidota</taxon>
        <taxon>Sphingobacteriia</taxon>
        <taxon>Sphingobacteriales</taxon>
        <taxon>Sphingobacteriaceae</taxon>
        <taxon>Pedobacter</taxon>
    </lineage>
</organism>
<dbReference type="SUPFAM" id="SSF46689">
    <property type="entry name" value="Homeodomain-like"/>
    <property type="match status" value="1"/>
</dbReference>